<evidence type="ECO:0000256" key="9">
    <source>
        <dbReference type="ARBA" id="ARBA00023136"/>
    </source>
</evidence>
<name>A0A443SC82_9ACAR</name>
<evidence type="ECO:0000256" key="12">
    <source>
        <dbReference type="SAM" id="MobiDB-lite"/>
    </source>
</evidence>
<dbReference type="PANTHER" id="PTHR11214">
    <property type="entry name" value="BETA-1,3-N-ACETYLGLUCOSAMINYLTRANSFERASE"/>
    <property type="match status" value="1"/>
</dbReference>
<dbReference type="GO" id="GO:0016758">
    <property type="term" value="F:hexosyltransferase activity"/>
    <property type="evidence" value="ECO:0007669"/>
    <property type="project" value="InterPro"/>
</dbReference>
<dbReference type="EC" id="2.4.1.-" evidence="11"/>
<evidence type="ECO:0000256" key="8">
    <source>
        <dbReference type="ARBA" id="ARBA00023034"/>
    </source>
</evidence>
<dbReference type="Proteomes" id="UP000288716">
    <property type="component" value="Unassembled WGS sequence"/>
</dbReference>
<dbReference type="PANTHER" id="PTHR11214:SF314">
    <property type="entry name" value="HEXOSYLTRANSFERASE"/>
    <property type="match status" value="1"/>
</dbReference>
<keyword evidence="7" id="KW-1133">Transmembrane helix</keyword>
<feature type="compositionally biased region" description="Basic and acidic residues" evidence="12">
    <location>
        <begin position="72"/>
        <end position="90"/>
    </location>
</feature>
<dbReference type="InterPro" id="IPR002659">
    <property type="entry name" value="Glyco_trans_31"/>
</dbReference>
<evidence type="ECO:0000256" key="7">
    <source>
        <dbReference type="ARBA" id="ARBA00022989"/>
    </source>
</evidence>
<organism evidence="13 14">
    <name type="scientific">Leptotrombidium deliense</name>
    <dbReference type="NCBI Taxonomy" id="299467"/>
    <lineage>
        <taxon>Eukaryota</taxon>
        <taxon>Metazoa</taxon>
        <taxon>Ecdysozoa</taxon>
        <taxon>Arthropoda</taxon>
        <taxon>Chelicerata</taxon>
        <taxon>Arachnida</taxon>
        <taxon>Acari</taxon>
        <taxon>Acariformes</taxon>
        <taxon>Trombidiformes</taxon>
        <taxon>Prostigmata</taxon>
        <taxon>Anystina</taxon>
        <taxon>Parasitengona</taxon>
        <taxon>Trombiculoidea</taxon>
        <taxon>Trombiculidae</taxon>
        <taxon>Leptotrombidium</taxon>
    </lineage>
</organism>
<evidence type="ECO:0000256" key="11">
    <source>
        <dbReference type="RuleBase" id="RU363063"/>
    </source>
</evidence>
<evidence type="ECO:0000256" key="1">
    <source>
        <dbReference type="ARBA" id="ARBA00004323"/>
    </source>
</evidence>
<keyword evidence="8 11" id="KW-0333">Golgi apparatus</keyword>
<reference evidence="13 14" key="1">
    <citation type="journal article" date="2018" name="Gigascience">
        <title>Genomes of trombidid mites reveal novel predicted allergens and laterally-transferred genes associated with secondary metabolism.</title>
        <authorList>
            <person name="Dong X."/>
            <person name="Chaisiri K."/>
            <person name="Xia D."/>
            <person name="Armstrong S.D."/>
            <person name="Fang Y."/>
            <person name="Donnelly M.J."/>
            <person name="Kadowaki T."/>
            <person name="McGarry J.W."/>
            <person name="Darby A.C."/>
            <person name="Makepeace B.L."/>
        </authorList>
    </citation>
    <scope>NUCLEOTIDE SEQUENCE [LARGE SCALE GENOMIC DNA]</scope>
    <source>
        <strain evidence="13">UoL-UT</strain>
    </source>
</reference>
<dbReference type="FunFam" id="3.90.550.50:FF:000001">
    <property type="entry name" value="Hexosyltransferase"/>
    <property type="match status" value="1"/>
</dbReference>
<evidence type="ECO:0000313" key="14">
    <source>
        <dbReference type="Proteomes" id="UP000288716"/>
    </source>
</evidence>
<keyword evidence="3 11" id="KW-0328">Glycosyltransferase</keyword>
<dbReference type="AlphaFoldDB" id="A0A443SC82"/>
<keyword evidence="4 13" id="KW-0808">Transferase</keyword>
<dbReference type="Gene3D" id="3.90.550.50">
    <property type="match status" value="1"/>
</dbReference>
<dbReference type="OrthoDB" id="6411373at2759"/>
<dbReference type="VEuPathDB" id="VectorBase:LDEU006966"/>
<evidence type="ECO:0000256" key="2">
    <source>
        <dbReference type="ARBA" id="ARBA00008661"/>
    </source>
</evidence>
<evidence type="ECO:0000256" key="4">
    <source>
        <dbReference type="ARBA" id="ARBA00022679"/>
    </source>
</evidence>
<keyword evidence="9" id="KW-0472">Membrane</keyword>
<comment type="subcellular location">
    <subcellularLocation>
        <location evidence="1 11">Golgi apparatus membrane</location>
        <topology evidence="1 11">Single-pass type II membrane protein</topology>
    </subcellularLocation>
</comment>
<dbReference type="GO" id="GO:0006493">
    <property type="term" value="P:protein O-linked glycosylation"/>
    <property type="evidence" value="ECO:0007669"/>
    <property type="project" value="TreeGrafter"/>
</dbReference>
<keyword evidence="10" id="KW-0325">Glycoprotein</keyword>
<evidence type="ECO:0000256" key="6">
    <source>
        <dbReference type="ARBA" id="ARBA00022968"/>
    </source>
</evidence>
<protein>
    <recommendedName>
        <fullName evidence="11">Hexosyltransferase</fullName>
        <ecNumber evidence="11">2.4.1.-</ecNumber>
    </recommendedName>
</protein>
<dbReference type="EMBL" id="NCKV01004077">
    <property type="protein sequence ID" value="RWS25074.1"/>
    <property type="molecule type" value="Genomic_DNA"/>
</dbReference>
<keyword evidence="14" id="KW-1185">Reference proteome</keyword>
<dbReference type="Pfam" id="PF01762">
    <property type="entry name" value="Galactosyl_T"/>
    <property type="match status" value="1"/>
</dbReference>
<accession>A0A443SC82</accession>
<gene>
    <name evidence="13" type="ORF">B4U80_04901</name>
</gene>
<comment type="similarity">
    <text evidence="2 11">Belongs to the glycosyltransferase 31 family.</text>
</comment>
<keyword evidence="5" id="KW-0812">Transmembrane</keyword>
<evidence type="ECO:0000256" key="10">
    <source>
        <dbReference type="ARBA" id="ARBA00023180"/>
    </source>
</evidence>
<feature type="region of interest" description="Disordered" evidence="12">
    <location>
        <begin position="68"/>
        <end position="92"/>
    </location>
</feature>
<proteinExistence type="inferred from homology"/>
<keyword evidence="6" id="KW-0735">Signal-anchor</keyword>
<sequence length="383" mass="43271">MAHLPCFSTKLNKSAIIKAIFICLLTLLLFYCSKSDYGSRLKQLSRAALKSISAKNVSTLKNDASYIGSKKSQTDHRSQLHSDNESVNRNKERKKSVIAAKIDKSLICSSDDGYKYKLLVIVQSKCDHFEQRKAIRESWAQRANTLGIPVLFNVGVSTDNNTENKIKLENHVSDDILQWFIVDSYKNLTMKSVALLKWISDHCSKVAFVMKTNDDVFVNIELILRVLQYKVMKKSVIGFPLIDEKPNRDESYPQFVSENIYPNKTFPMYFSGSLYLFTGDSASILYETAITSKPLVSLEDVFITGIVAQRSNSISREKLSWTLYQQQCSFSDSFQLSLFAIGHSCTANDIRSIGISAKNNVLLGIEGYTLFADAVHRLKVWTV</sequence>
<evidence type="ECO:0000256" key="5">
    <source>
        <dbReference type="ARBA" id="ARBA00022692"/>
    </source>
</evidence>
<dbReference type="GO" id="GO:0000139">
    <property type="term" value="C:Golgi membrane"/>
    <property type="evidence" value="ECO:0007669"/>
    <property type="project" value="UniProtKB-SubCell"/>
</dbReference>
<evidence type="ECO:0000313" key="13">
    <source>
        <dbReference type="EMBL" id="RWS25074.1"/>
    </source>
</evidence>
<evidence type="ECO:0000256" key="3">
    <source>
        <dbReference type="ARBA" id="ARBA00022676"/>
    </source>
</evidence>
<dbReference type="STRING" id="299467.A0A443SC82"/>
<comment type="caution">
    <text evidence="13">The sequence shown here is derived from an EMBL/GenBank/DDBJ whole genome shotgun (WGS) entry which is preliminary data.</text>
</comment>